<dbReference type="InterPro" id="IPR036388">
    <property type="entry name" value="WH-like_DNA-bd_sf"/>
</dbReference>
<protein>
    <submittedName>
        <fullName evidence="7">DNA-directed RNA polymerase sigma-70 factor</fullName>
    </submittedName>
</protein>
<sequence length="187" mass="21366">MDSMDGKLSSNVKHGWASNMEVSPSFEETIAQHHKMLEKIAATFEADSKLQQDLLQEILLSVWQALERFKGECAVKTYVYRVAYNRALNHVAKQSRIALHTEFEDDYSCWQPDPEQHTKGQQQLHQLLFAIRQLPIMQRQLVTLSLDGLSYDDISVITGLSKNNVGVKLSRAKKALRDVLIHNFGEK</sequence>
<evidence type="ECO:0000259" key="5">
    <source>
        <dbReference type="Pfam" id="PF04542"/>
    </source>
</evidence>
<dbReference type="Pfam" id="PF08281">
    <property type="entry name" value="Sigma70_r4_2"/>
    <property type="match status" value="1"/>
</dbReference>
<evidence type="ECO:0000256" key="1">
    <source>
        <dbReference type="ARBA" id="ARBA00010641"/>
    </source>
</evidence>
<dbReference type="Pfam" id="PF04542">
    <property type="entry name" value="Sigma70_r2"/>
    <property type="match status" value="1"/>
</dbReference>
<accession>A0AA37WGP0</accession>
<evidence type="ECO:0000256" key="4">
    <source>
        <dbReference type="ARBA" id="ARBA00023163"/>
    </source>
</evidence>
<comment type="similarity">
    <text evidence="1">Belongs to the sigma-70 factor family. ECF subfamily.</text>
</comment>
<feature type="domain" description="RNA polymerase sigma factor 70 region 4 type 2" evidence="6">
    <location>
        <begin position="125"/>
        <end position="176"/>
    </location>
</feature>
<dbReference type="PANTHER" id="PTHR43133:SF45">
    <property type="entry name" value="RNA POLYMERASE ECF-TYPE SIGMA FACTOR"/>
    <property type="match status" value="1"/>
</dbReference>
<keyword evidence="7" id="KW-0240">DNA-directed RNA polymerase</keyword>
<organism evidence="7 8">
    <name type="scientific">Agaribacter marinus</name>
    <dbReference type="NCBI Taxonomy" id="1431249"/>
    <lineage>
        <taxon>Bacteria</taxon>
        <taxon>Pseudomonadati</taxon>
        <taxon>Pseudomonadota</taxon>
        <taxon>Gammaproteobacteria</taxon>
        <taxon>Alteromonadales</taxon>
        <taxon>Alteromonadaceae</taxon>
        <taxon>Agaribacter</taxon>
    </lineage>
</organism>
<dbReference type="Gene3D" id="1.10.1740.10">
    <property type="match status" value="1"/>
</dbReference>
<dbReference type="Proteomes" id="UP001156601">
    <property type="component" value="Unassembled WGS sequence"/>
</dbReference>
<dbReference type="InterPro" id="IPR013324">
    <property type="entry name" value="RNA_pol_sigma_r3/r4-like"/>
</dbReference>
<evidence type="ECO:0000313" key="8">
    <source>
        <dbReference type="Proteomes" id="UP001156601"/>
    </source>
</evidence>
<dbReference type="PANTHER" id="PTHR43133">
    <property type="entry name" value="RNA POLYMERASE ECF-TYPE SIGMA FACTO"/>
    <property type="match status" value="1"/>
</dbReference>
<evidence type="ECO:0000259" key="6">
    <source>
        <dbReference type="Pfam" id="PF08281"/>
    </source>
</evidence>
<name>A0AA37WGP0_9ALTE</name>
<comment type="caution">
    <text evidence="7">The sequence shown here is derived from an EMBL/GenBank/DDBJ whole genome shotgun (WGS) entry which is preliminary data.</text>
</comment>
<gene>
    <name evidence="7" type="ORF">GCM10007852_12290</name>
</gene>
<dbReference type="GO" id="GO:0000428">
    <property type="term" value="C:DNA-directed RNA polymerase complex"/>
    <property type="evidence" value="ECO:0007669"/>
    <property type="project" value="UniProtKB-KW"/>
</dbReference>
<dbReference type="AlphaFoldDB" id="A0AA37WGP0"/>
<dbReference type="InterPro" id="IPR014284">
    <property type="entry name" value="RNA_pol_sigma-70_dom"/>
</dbReference>
<keyword evidence="4" id="KW-0804">Transcription</keyword>
<evidence type="ECO:0000313" key="7">
    <source>
        <dbReference type="EMBL" id="GLR70321.1"/>
    </source>
</evidence>
<dbReference type="InterPro" id="IPR039425">
    <property type="entry name" value="RNA_pol_sigma-70-like"/>
</dbReference>
<dbReference type="GO" id="GO:0003677">
    <property type="term" value="F:DNA binding"/>
    <property type="evidence" value="ECO:0007669"/>
    <property type="project" value="InterPro"/>
</dbReference>
<dbReference type="InterPro" id="IPR013249">
    <property type="entry name" value="RNA_pol_sigma70_r4_t2"/>
</dbReference>
<dbReference type="Gene3D" id="1.10.10.10">
    <property type="entry name" value="Winged helix-like DNA-binding domain superfamily/Winged helix DNA-binding domain"/>
    <property type="match status" value="1"/>
</dbReference>
<dbReference type="SUPFAM" id="SSF88659">
    <property type="entry name" value="Sigma3 and sigma4 domains of RNA polymerase sigma factors"/>
    <property type="match status" value="1"/>
</dbReference>
<keyword evidence="3" id="KW-0731">Sigma factor</keyword>
<dbReference type="InterPro" id="IPR013325">
    <property type="entry name" value="RNA_pol_sigma_r2"/>
</dbReference>
<reference evidence="7" key="2">
    <citation type="submission" date="2023-01" db="EMBL/GenBank/DDBJ databases">
        <title>Draft genome sequence of Agaribacter marinus strain NBRC 110023.</title>
        <authorList>
            <person name="Sun Q."/>
            <person name="Mori K."/>
        </authorList>
    </citation>
    <scope>NUCLEOTIDE SEQUENCE</scope>
    <source>
        <strain evidence="7">NBRC 110023</strain>
    </source>
</reference>
<evidence type="ECO:0000256" key="3">
    <source>
        <dbReference type="ARBA" id="ARBA00023082"/>
    </source>
</evidence>
<proteinExistence type="inferred from homology"/>
<evidence type="ECO:0000256" key="2">
    <source>
        <dbReference type="ARBA" id="ARBA00023015"/>
    </source>
</evidence>
<dbReference type="GO" id="GO:0016987">
    <property type="term" value="F:sigma factor activity"/>
    <property type="evidence" value="ECO:0007669"/>
    <property type="project" value="UniProtKB-KW"/>
</dbReference>
<dbReference type="InterPro" id="IPR007627">
    <property type="entry name" value="RNA_pol_sigma70_r2"/>
</dbReference>
<dbReference type="NCBIfam" id="TIGR02937">
    <property type="entry name" value="sigma70-ECF"/>
    <property type="match status" value="1"/>
</dbReference>
<reference evidence="7" key="1">
    <citation type="journal article" date="2014" name="Int. J. Syst. Evol. Microbiol.">
        <title>Complete genome sequence of Corynebacterium casei LMG S-19264T (=DSM 44701T), isolated from a smear-ripened cheese.</title>
        <authorList>
            <consortium name="US DOE Joint Genome Institute (JGI-PGF)"/>
            <person name="Walter F."/>
            <person name="Albersmeier A."/>
            <person name="Kalinowski J."/>
            <person name="Ruckert C."/>
        </authorList>
    </citation>
    <scope>NUCLEOTIDE SEQUENCE</scope>
    <source>
        <strain evidence="7">NBRC 110023</strain>
    </source>
</reference>
<feature type="domain" description="RNA polymerase sigma-70 region 2" evidence="5">
    <location>
        <begin position="30"/>
        <end position="96"/>
    </location>
</feature>
<keyword evidence="8" id="KW-1185">Reference proteome</keyword>
<dbReference type="EMBL" id="BSOT01000005">
    <property type="protein sequence ID" value="GLR70321.1"/>
    <property type="molecule type" value="Genomic_DNA"/>
</dbReference>
<keyword evidence="2" id="KW-0805">Transcription regulation</keyword>
<dbReference type="GO" id="GO:0006352">
    <property type="term" value="P:DNA-templated transcription initiation"/>
    <property type="evidence" value="ECO:0007669"/>
    <property type="project" value="InterPro"/>
</dbReference>
<dbReference type="SUPFAM" id="SSF88946">
    <property type="entry name" value="Sigma2 domain of RNA polymerase sigma factors"/>
    <property type="match status" value="1"/>
</dbReference>